<dbReference type="AlphaFoldDB" id="A0A239PK12"/>
<dbReference type="InterPro" id="IPR037217">
    <property type="entry name" value="Trp/Indoleamine_2_3_dOase-like"/>
</dbReference>
<dbReference type="OrthoDB" id="9776847at2"/>
<dbReference type="GO" id="GO:0020037">
    <property type="term" value="F:heme binding"/>
    <property type="evidence" value="ECO:0007669"/>
    <property type="project" value="InterPro"/>
</dbReference>
<dbReference type="GO" id="GO:0004833">
    <property type="term" value="F:L-tryptophan 2,3-dioxygenase activity"/>
    <property type="evidence" value="ECO:0007669"/>
    <property type="project" value="InterPro"/>
</dbReference>
<dbReference type="GO" id="GO:0019441">
    <property type="term" value="P:L-tryptophan catabolic process to kynurenine"/>
    <property type="evidence" value="ECO:0007669"/>
    <property type="project" value="InterPro"/>
</dbReference>
<proteinExistence type="predicted"/>
<dbReference type="RefSeq" id="WP_089410966.1">
    <property type="nucleotide sequence ID" value="NZ_FZQA01000001.1"/>
</dbReference>
<evidence type="ECO:0000313" key="1">
    <source>
        <dbReference type="EMBL" id="SNT67977.1"/>
    </source>
</evidence>
<keyword evidence="1" id="KW-0223">Dioxygenase</keyword>
<dbReference type="SUPFAM" id="SSF140959">
    <property type="entry name" value="Indolic compounds 2,3-dioxygenase-like"/>
    <property type="match status" value="1"/>
</dbReference>
<accession>A0A239PK12</accession>
<dbReference type="Pfam" id="PF03301">
    <property type="entry name" value="Trp_dioxygenase"/>
    <property type="match status" value="1"/>
</dbReference>
<dbReference type="PANTHER" id="PTHR10138">
    <property type="entry name" value="TRYPTOPHAN 2,3-DIOXYGENASE"/>
    <property type="match status" value="1"/>
</dbReference>
<organism evidence="1 2">
    <name type="scientific">Amphiplicatus metriothermophilus</name>
    <dbReference type="NCBI Taxonomy" id="1519374"/>
    <lineage>
        <taxon>Bacteria</taxon>
        <taxon>Pseudomonadati</taxon>
        <taxon>Pseudomonadota</taxon>
        <taxon>Alphaproteobacteria</taxon>
        <taxon>Parvularculales</taxon>
        <taxon>Parvularculaceae</taxon>
        <taxon>Amphiplicatus</taxon>
    </lineage>
</organism>
<dbReference type="GO" id="GO:0019442">
    <property type="term" value="P:L-tryptophan catabolic process to acetyl-CoA"/>
    <property type="evidence" value="ECO:0007669"/>
    <property type="project" value="TreeGrafter"/>
</dbReference>
<dbReference type="EMBL" id="FZQA01000001">
    <property type="protein sequence ID" value="SNT67977.1"/>
    <property type="molecule type" value="Genomic_DNA"/>
</dbReference>
<dbReference type="GO" id="GO:0046872">
    <property type="term" value="F:metal ion binding"/>
    <property type="evidence" value="ECO:0007669"/>
    <property type="project" value="InterPro"/>
</dbReference>
<protein>
    <submittedName>
        <fullName evidence="1">Tryptophan 2,3-dioxygenase</fullName>
    </submittedName>
</protein>
<reference evidence="1 2" key="1">
    <citation type="submission" date="2017-07" db="EMBL/GenBank/DDBJ databases">
        <authorList>
            <person name="Sun Z.S."/>
            <person name="Albrecht U."/>
            <person name="Echele G."/>
            <person name="Lee C.C."/>
        </authorList>
    </citation>
    <scope>NUCLEOTIDE SEQUENCE [LARGE SCALE GENOMIC DNA]</scope>
    <source>
        <strain evidence="1 2">CGMCC 1.12710</strain>
    </source>
</reference>
<dbReference type="Proteomes" id="UP000198346">
    <property type="component" value="Unassembled WGS sequence"/>
</dbReference>
<dbReference type="InterPro" id="IPR004981">
    <property type="entry name" value="Trp_2_3_dOase"/>
</dbReference>
<name>A0A239PK12_9PROT</name>
<evidence type="ECO:0000313" key="2">
    <source>
        <dbReference type="Proteomes" id="UP000198346"/>
    </source>
</evidence>
<dbReference type="Gene3D" id="1.20.58.480">
    <property type="match status" value="1"/>
</dbReference>
<sequence>MDRAYFYAMMHGDGSFDYEKYLNTSALFKCQKPFDALCNGDELQFQIVHQIEELWMKLIGYTLLDIDDYMAARQTHRVVTLFHRVRILQRLLIEQLQLLETMSPKEYQAIRLQLGNGSGQESPGFRALLKMAPLLWDTYRKHYLDAEGLSVDDVYDLEYDHGPAYVVAERLVEFDELFQTFRFHHLQLIRRSIGADAKSLKGRPVELLEAGVRRAFYPELWAVRGRMTDKWGATYGVKRDNIPDEAGGGGFH</sequence>
<keyword evidence="1" id="KW-0560">Oxidoreductase</keyword>
<keyword evidence="2" id="KW-1185">Reference proteome</keyword>
<gene>
    <name evidence="1" type="ORF">SAMN06297382_0472</name>
</gene>
<dbReference type="PANTHER" id="PTHR10138:SF0">
    <property type="entry name" value="TRYPTOPHAN 2,3-DIOXYGENASE"/>
    <property type="match status" value="1"/>
</dbReference>